<dbReference type="OrthoDB" id="677671at2759"/>
<dbReference type="Proteomes" id="UP000095767">
    <property type="component" value="Unassembled WGS sequence"/>
</dbReference>
<evidence type="ECO:0000313" key="3">
    <source>
        <dbReference type="Proteomes" id="UP000095767"/>
    </source>
</evidence>
<comment type="caution">
    <text evidence="2">The sequence shown here is derived from an EMBL/GenBank/DDBJ whole genome shotgun (WGS) entry which is preliminary data.</text>
</comment>
<reference evidence="2 3" key="1">
    <citation type="submission" date="2016-09" db="EMBL/GenBank/DDBJ databases">
        <title>The draft genome of Dichanthelium oligosanthes: A C3 panicoid grass species.</title>
        <authorList>
            <person name="Studer A.J."/>
            <person name="Schnable J.C."/>
            <person name="Brutnell T.P."/>
        </authorList>
    </citation>
    <scope>NUCLEOTIDE SEQUENCE [LARGE SCALE GENOMIC DNA]</scope>
    <source>
        <strain evidence="3">cv. Kellogg 1175</strain>
        <tissue evidence="2">Leaf</tissue>
    </source>
</reference>
<dbReference type="PANTHER" id="PTHR33110">
    <property type="entry name" value="F-BOX/KELCH-REPEAT PROTEIN-RELATED"/>
    <property type="match status" value="1"/>
</dbReference>
<dbReference type="SUPFAM" id="SSF81383">
    <property type="entry name" value="F-box domain"/>
    <property type="match status" value="1"/>
</dbReference>
<dbReference type="PANTHER" id="PTHR33110:SF82">
    <property type="entry name" value="OS07G0500250 PROTEIN"/>
    <property type="match status" value="1"/>
</dbReference>
<proteinExistence type="predicted"/>
<gene>
    <name evidence="2" type="ORF">BAE44_0023600</name>
</gene>
<dbReference type="InterPro" id="IPR005174">
    <property type="entry name" value="KIB1-4_b-propeller"/>
</dbReference>
<dbReference type="AlphaFoldDB" id="A0A1E5UR59"/>
<organism evidence="2 3">
    <name type="scientific">Dichanthelium oligosanthes</name>
    <dbReference type="NCBI Taxonomy" id="888268"/>
    <lineage>
        <taxon>Eukaryota</taxon>
        <taxon>Viridiplantae</taxon>
        <taxon>Streptophyta</taxon>
        <taxon>Embryophyta</taxon>
        <taxon>Tracheophyta</taxon>
        <taxon>Spermatophyta</taxon>
        <taxon>Magnoliopsida</taxon>
        <taxon>Liliopsida</taxon>
        <taxon>Poales</taxon>
        <taxon>Poaceae</taxon>
        <taxon>PACMAD clade</taxon>
        <taxon>Panicoideae</taxon>
        <taxon>Panicodae</taxon>
        <taxon>Paniceae</taxon>
        <taxon>Dichantheliinae</taxon>
        <taxon>Dichanthelium</taxon>
    </lineage>
</organism>
<name>A0A1E5UR59_9POAL</name>
<dbReference type="STRING" id="888268.A0A1E5UR59"/>
<dbReference type="EMBL" id="LWDX02067047">
    <property type="protein sequence ID" value="OEL15382.1"/>
    <property type="molecule type" value="Genomic_DNA"/>
</dbReference>
<dbReference type="Gene3D" id="1.20.1280.50">
    <property type="match status" value="1"/>
</dbReference>
<dbReference type="InterPro" id="IPR036047">
    <property type="entry name" value="F-box-like_dom_sf"/>
</dbReference>
<protein>
    <recommendedName>
        <fullName evidence="1">KIB1-4 beta-propeller domain-containing protein</fullName>
    </recommendedName>
</protein>
<accession>A0A1E5UR59</accession>
<dbReference type="CDD" id="cd09917">
    <property type="entry name" value="F-box_SF"/>
    <property type="match status" value="1"/>
</dbReference>
<dbReference type="Pfam" id="PF03478">
    <property type="entry name" value="Beta-prop_KIB1-4"/>
    <property type="match status" value="1"/>
</dbReference>
<sequence>MASAAIPATSLAPWSDLLPELLGRVTAQLTFPADLARFRAVCRAWRSAARHNVRQLPWIVFPDGSFYTFGDDGAFFDRIPGLPGENVTCLGAGADGWLALDCTDDVFRRTPREDKCVDKLHYIFLDPRSDVMHRHAYLLYNPFSGETGPLPELDSIVGDVAETFEIHKVLMRSSSSLDDDLVVVTTNNWNYNVILCRPGKGRSCVPDYLRVFDVVFHGDMLYGITPEEELFAIDLAEDEKGRPSVTKFRRVIRQPLAEGEEDRWSWIYDDSDDDANISDDGGL</sequence>
<evidence type="ECO:0000313" key="2">
    <source>
        <dbReference type="EMBL" id="OEL15382.1"/>
    </source>
</evidence>
<evidence type="ECO:0000259" key="1">
    <source>
        <dbReference type="Pfam" id="PF03478"/>
    </source>
</evidence>
<feature type="domain" description="KIB1-4 beta-propeller" evidence="1">
    <location>
        <begin position="130"/>
        <end position="246"/>
    </location>
</feature>
<keyword evidence="3" id="KW-1185">Reference proteome</keyword>